<dbReference type="PANTHER" id="PTHR43773">
    <property type="entry name" value="MAGNESIUM TRANSPORTER MGTE"/>
    <property type="match status" value="1"/>
</dbReference>
<keyword evidence="6 9" id="KW-1133">Transmembrane helix</keyword>
<dbReference type="CDD" id="cd04606">
    <property type="entry name" value="CBS_pair_Mg_transporter"/>
    <property type="match status" value="1"/>
</dbReference>
<comment type="similarity">
    <text evidence="2 9">Belongs to the SLC41A transporter family.</text>
</comment>
<dbReference type="GO" id="GO:0005886">
    <property type="term" value="C:plasma membrane"/>
    <property type="evidence" value="ECO:0007669"/>
    <property type="project" value="UniProtKB-SubCell"/>
</dbReference>
<evidence type="ECO:0000256" key="9">
    <source>
        <dbReference type="RuleBase" id="RU362011"/>
    </source>
</evidence>
<dbReference type="InterPro" id="IPR000644">
    <property type="entry name" value="CBS_dom"/>
</dbReference>
<dbReference type="Gene3D" id="3.10.580.10">
    <property type="entry name" value="CBS-domain"/>
    <property type="match status" value="1"/>
</dbReference>
<dbReference type="RefSeq" id="WP_043844657.1">
    <property type="nucleotide sequence ID" value="NZ_AQQW01000006.1"/>
</dbReference>
<dbReference type="InterPro" id="IPR046342">
    <property type="entry name" value="CBS_dom_sf"/>
</dbReference>
<dbReference type="InterPro" id="IPR006669">
    <property type="entry name" value="MgtE_transporter"/>
</dbReference>
<dbReference type="Pfam" id="PF03448">
    <property type="entry name" value="MgtE_N"/>
    <property type="match status" value="1"/>
</dbReference>
<name>W4HKY0_9RHOB</name>
<evidence type="ECO:0000256" key="2">
    <source>
        <dbReference type="ARBA" id="ARBA00009749"/>
    </source>
</evidence>
<dbReference type="SMART" id="SM00924">
    <property type="entry name" value="MgtE_N"/>
    <property type="match status" value="1"/>
</dbReference>
<accession>W4HKY0</accession>
<dbReference type="SUPFAM" id="SSF161093">
    <property type="entry name" value="MgtE membrane domain-like"/>
    <property type="match status" value="1"/>
</dbReference>
<dbReference type="Pfam" id="PF01769">
    <property type="entry name" value="MgtE"/>
    <property type="match status" value="1"/>
</dbReference>
<sequence length="465" mass="50171">MSEEQTDIAPEPEAAEDDAYALDPKTIASIVYAVDVSDRDKLVELLDPLHPADIADLIEQLNAFDRMRLIRLYGAEFDGDILTELDEGIREEVIGILNPKVLADAVRDLDSDDVVDLLEDLEEPQKEAILEVLDDPDRIAVQQSLTYPEYSAGRLMQREVVMAPEHWNVGEAIDFLRNSDDLPDQFYHVILVDPRLKPVGKVALGKLMGSRREVLLNSITDESFHVIPVSRYEGDVAYAFNQYHLISAPVVDETERLVGVITIDDAMAVLEEENEEDILRLAGVGEESSLSDSVIATTRQRFPWLAVNLVTAVLASLVIAQFENAIAQLTALAVLMPIVASMGGNAGTQSLTVAVRALATRDLTGSNALRVIRREVVVGLVNGAAFALIMGIVGLLWFGSAQLGGVIAAAMVINLVVAGLAGIGIPIVLEKLGVDPALASGAFVTTVTDVVGFFAFLGLAVIVLL</sequence>
<evidence type="ECO:0000256" key="5">
    <source>
        <dbReference type="ARBA" id="ARBA00022842"/>
    </source>
</evidence>
<evidence type="ECO:0000256" key="1">
    <source>
        <dbReference type="ARBA" id="ARBA00004141"/>
    </source>
</evidence>
<evidence type="ECO:0000256" key="8">
    <source>
        <dbReference type="PROSITE-ProRule" id="PRU00703"/>
    </source>
</evidence>
<proteinExistence type="inferred from homology"/>
<dbReference type="Pfam" id="PF00571">
    <property type="entry name" value="CBS"/>
    <property type="match status" value="1"/>
</dbReference>
<dbReference type="NCBIfam" id="TIGR00400">
    <property type="entry name" value="mgtE"/>
    <property type="match status" value="1"/>
</dbReference>
<keyword evidence="9" id="KW-1003">Cell membrane</keyword>
<evidence type="ECO:0000256" key="7">
    <source>
        <dbReference type="ARBA" id="ARBA00023136"/>
    </source>
</evidence>
<feature type="domain" description="CBS" evidence="10">
    <location>
        <begin position="219"/>
        <end position="276"/>
    </location>
</feature>
<protein>
    <recommendedName>
        <fullName evidence="9">Magnesium transporter MgtE</fullName>
    </recommendedName>
</protein>
<feature type="transmembrane region" description="Helical" evidence="9">
    <location>
        <begin position="376"/>
        <end position="399"/>
    </location>
</feature>
<keyword evidence="7 9" id="KW-0472">Membrane</keyword>
<gene>
    <name evidence="11" type="ORF">ATO8_11549</name>
</gene>
<dbReference type="PATRIC" id="fig|1317118.6.peg.2381"/>
<dbReference type="AlphaFoldDB" id="W4HKY0"/>
<evidence type="ECO:0000313" key="11">
    <source>
        <dbReference type="EMBL" id="ETW12650.1"/>
    </source>
</evidence>
<dbReference type="PROSITE" id="PS51371">
    <property type="entry name" value="CBS"/>
    <property type="match status" value="1"/>
</dbReference>
<dbReference type="GO" id="GO:0015095">
    <property type="term" value="F:magnesium ion transmembrane transporter activity"/>
    <property type="evidence" value="ECO:0007669"/>
    <property type="project" value="UniProtKB-UniRule"/>
</dbReference>
<dbReference type="eggNOG" id="COG2239">
    <property type="taxonomic scope" value="Bacteria"/>
</dbReference>
<feature type="transmembrane region" description="Helical" evidence="9">
    <location>
        <begin position="405"/>
        <end position="429"/>
    </location>
</feature>
<comment type="function">
    <text evidence="9">Acts as a magnesium transporter.</text>
</comment>
<dbReference type="STRING" id="1379903.ATO8_11549"/>
<dbReference type="InterPro" id="IPR036739">
    <property type="entry name" value="SLC41_membr_dom_sf"/>
</dbReference>
<dbReference type="SUPFAM" id="SSF158791">
    <property type="entry name" value="MgtE N-terminal domain-like"/>
    <property type="match status" value="1"/>
</dbReference>
<keyword evidence="4 9" id="KW-0812">Transmembrane</keyword>
<dbReference type="Gene3D" id="1.10.357.20">
    <property type="entry name" value="SLC41 divalent cation transporters, integral membrane domain"/>
    <property type="match status" value="1"/>
</dbReference>
<evidence type="ECO:0000313" key="12">
    <source>
        <dbReference type="Proteomes" id="UP000019063"/>
    </source>
</evidence>
<keyword evidence="12" id="KW-1185">Reference proteome</keyword>
<dbReference type="InterPro" id="IPR006668">
    <property type="entry name" value="Mg_transptr_MgtE_intracell_dom"/>
</dbReference>
<keyword evidence="3 9" id="KW-0813">Transport</keyword>
<dbReference type="EMBL" id="AQQW01000006">
    <property type="protein sequence ID" value="ETW12650.1"/>
    <property type="molecule type" value="Genomic_DNA"/>
</dbReference>
<dbReference type="Proteomes" id="UP000019063">
    <property type="component" value="Unassembled WGS sequence"/>
</dbReference>
<feature type="transmembrane region" description="Helical" evidence="9">
    <location>
        <begin position="441"/>
        <end position="464"/>
    </location>
</feature>
<dbReference type="OrthoDB" id="9790355at2"/>
<comment type="caution">
    <text evidence="9">Lacks conserved residue(s) required for the propagation of feature annotation.</text>
</comment>
<evidence type="ECO:0000256" key="6">
    <source>
        <dbReference type="ARBA" id="ARBA00022989"/>
    </source>
</evidence>
<comment type="subcellular location">
    <subcellularLocation>
        <location evidence="9">Cell membrane</location>
        <topology evidence="9">Multi-pass membrane protein</topology>
    </subcellularLocation>
    <subcellularLocation>
        <location evidence="1">Membrane</location>
        <topology evidence="1">Multi-pass membrane protein</topology>
    </subcellularLocation>
</comment>
<dbReference type="InterPro" id="IPR038076">
    <property type="entry name" value="MgtE_N_sf"/>
</dbReference>
<comment type="subunit">
    <text evidence="9">Homodimer.</text>
</comment>
<evidence type="ECO:0000256" key="3">
    <source>
        <dbReference type="ARBA" id="ARBA00022448"/>
    </source>
</evidence>
<evidence type="ECO:0000256" key="4">
    <source>
        <dbReference type="ARBA" id="ARBA00022692"/>
    </source>
</evidence>
<comment type="caution">
    <text evidence="11">The sequence shown here is derived from an EMBL/GenBank/DDBJ whole genome shotgun (WGS) entry which is preliminary data.</text>
</comment>
<reference evidence="11 12" key="1">
    <citation type="journal article" date="2014" name="Antonie Van Leeuwenhoek">
        <title>Roseivivax atlanticus sp. nov., isolated from surface seawater of the Atlantic Ocean.</title>
        <authorList>
            <person name="Li G."/>
            <person name="Lai Q."/>
            <person name="Liu X."/>
            <person name="Sun F."/>
            <person name="Shao Z."/>
        </authorList>
    </citation>
    <scope>NUCLEOTIDE SEQUENCE [LARGE SCALE GENOMIC DNA]</scope>
    <source>
        <strain evidence="11 12">22II-s10s</strain>
    </source>
</reference>
<keyword evidence="8" id="KW-0129">CBS domain</keyword>
<keyword evidence="5 9" id="KW-0460">Magnesium</keyword>
<organism evidence="11 12">
    <name type="scientific">Roseivivax marinus</name>
    <dbReference type="NCBI Taxonomy" id="1379903"/>
    <lineage>
        <taxon>Bacteria</taxon>
        <taxon>Pseudomonadati</taxon>
        <taxon>Pseudomonadota</taxon>
        <taxon>Alphaproteobacteria</taxon>
        <taxon>Rhodobacterales</taxon>
        <taxon>Roseobacteraceae</taxon>
        <taxon>Roseivivax</taxon>
    </lineage>
</organism>
<dbReference type="SUPFAM" id="SSF54631">
    <property type="entry name" value="CBS-domain pair"/>
    <property type="match status" value="1"/>
</dbReference>
<keyword evidence="9" id="KW-0479">Metal-binding</keyword>
<dbReference type="InterPro" id="IPR006667">
    <property type="entry name" value="SLC41_membr_dom"/>
</dbReference>
<dbReference type="GO" id="GO:0046872">
    <property type="term" value="F:metal ion binding"/>
    <property type="evidence" value="ECO:0007669"/>
    <property type="project" value="UniProtKB-KW"/>
</dbReference>
<dbReference type="Gene3D" id="1.25.60.10">
    <property type="entry name" value="MgtE N-terminal domain-like"/>
    <property type="match status" value="1"/>
</dbReference>
<evidence type="ECO:0000259" key="10">
    <source>
        <dbReference type="PROSITE" id="PS51371"/>
    </source>
</evidence>
<dbReference type="PANTHER" id="PTHR43773:SF1">
    <property type="entry name" value="MAGNESIUM TRANSPORTER MGTE"/>
    <property type="match status" value="1"/>
</dbReference>